<evidence type="ECO:0008006" key="4">
    <source>
        <dbReference type="Google" id="ProtNLM"/>
    </source>
</evidence>
<keyword evidence="3" id="KW-1185">Reference proteome</keyword>
<evidence type="ECO:0000313" key="2">
    <source>
        <dbReference type="EMBL" id="MDR5897339.1"/>
    </source>
</evidence>
<dbReference type="Proteomes" id="UP001269375">
    <property type="component" value="Unassembled WGS sequence"/>
</dbReference>
<proteinExistence type="predicted"/>
<dbReference type="EMBL" id="JARWAO010000011">
    <property type="protein sequence ID" value="MDR5897339.1"/>
    <property type="molecule type" value="Genomic_DNA"/>
</dbReference>
<sequence length="120" mass="13686">MLSIVEHLCIISGTAMIALGLIGIVLSPFFIKATDRLFTGESDNINVWFPLCFWGMSQYAWHLLLFKKDKFEAEYPVYLEKTKSSKPKYTIIKGLLFTVYMPANIALVITAILYALRVFL</sequence>
<reference evidence="2 3" key="1">
    <citation type="submission" date="2023-04" db="EMBL/GenBank/DDBJ databases">
        <title>A long-awaited taxogenomic arrangement of the family Halomonadaceae.</title>
        <authorList>
            <person name="De La Haba R."/>
            <person name="Chuvochina M."/>
            <person name="Wittouck S."/>
            <person name="Arahal D.R."/>
            <person name="Sanchez-Porro C."/>
            <person name="Hugenholtz P."/>
            <person name="Ventosa A."/>
        </authorList>
    </citation>
    <scope>NUCLEOTIDE SEQUENCE [LARGE SCALE GENOMIC DNA]</scope>
    <source>
        <strain evidence="2 3">DSM 22428</strain>
    </source>
</reference>
<protein>
    <recommendedName>
        <fullName evidence="4">DUF4149 domain-containing protein</fullName>
    </recommendedName>
</protein>
<feature type="transmembrane region" description="Helical" evidence="1">
    <location>
        <begin position="47"/>
        <end position="66"/>
    </location>
</feature>
<keyword evidence="1" id="KW-0812">Transmembrane</keyword>
<accession>A0ABU1GZD3</accession>
<comment type="caution">
    <text evidence="2">The sequence shown here is derived from an EMBL/GenBank/DDBJ whole genome shotgun (WGS) entry which is preliminary data.</text>
</comment>
<organism evidence="2 3">
    <name type="scientific">Larsenimonas suaedae</name>
    <dbReference type="NCBI Taxonomy" id="1851019"/>
    <lineage>
        <taxon>Bacteria</taxon>
        <taxon>Pseudomonadati</taxon>
        <taxon>Pseudomonadota</taxon>
        <taxon>Gammaproteobacteria</taxon>
        <taxon>Oceanospirillales</taxon>
        <taxon>Halomonadaceae</taxon>
        <taxon>Larsenimonas</taxon>
    </lineage>
</organism>
<feature type="transmembrane region" description="Helical" evidence="1">
    <location>
        <begin position="7"/>
        <end position="31"/>
    </location>
</feature>
<keyword evidence="1" id="KW-0472">Membrane</keyword>
<evidence type="ECO:0000256" key="1">
    <source>
        <dbReference type="SAM" id="Phobius"/>
    </source>
</evidence>
<gene>
    <name evidence="2" type="ORF">QC825_14805</name>
</gene>
<name>A0ABU1GZD3_9GAMM</name>
<evidence type="ECO:0000313" key="3">
    <source>
        <dbReference type="Proteomes" id="UP001269375"/>
    </source>
</evidence>
<feature type="transmembrane region" description="Helical" evidence="1">
    <location>
        <begin position="91"/>
        <end position="116"/>
    </location>
</feature>
<keyword evidence="1" id="KW-1133">Transmembrane helix</keyword>
<dbReference type="RefSeq" id="WP_251594996.1">
    <property type="nucleotide sequence ID" value="NZ_JAMLJI010000004.1"/>
</dbReference>